<feature type="compositionally biased region" description="Basic and acidic residues" evidence="8">
    <location>
        <begin position="70"/>
        <end position="83"/>
    </location>
</feature>
<dbReference type="EMBL" id="CP124617">
    <property type="protein sequence ID" value="WGW05988.1"/>
    <property type="molecule type" value="Genomic_DNA"/>
</dbReference>
<evidence type="ECO:0000256" key="4">
    <source>
        <dbReference type="ARBA" id="ARBA00022617"/>
    </source>
</evidence>
<feature type="domain" description="Tetrahaem cytochrome" evidence="10">
    <location>
        <begin position="127"/>
        <end position="205"/>
    </location>
</feature>
<accession>A0ABY8QPY4</accession>
<dbReference type="InterPro" id="IPR036280">
    <property type="entry name" value="Multihaem_cyt_sf"/>
</dbReference>
<evidence type="ECO:0000256" key="3">
    <source>
        <dbReference type="ARBA" id="ARBA00022448"/>
    </source>
</evidence>
<evidence type="ECO:0000313" key="11">
    <source>
        <dbReference type="EMBL" id="WGW05988.1"/>
    </source>
</evidence>
<dbReference type="Gene3D" id="1.10.1130.10">
    <property type="entry name" value="Flavocytochrome C3, Chain A"/>
    <property type="match status" value="1"/>
</dbReference>
<sequence>MPLRLYRIVLSMALALCGLTVFSTAAQAGEPDFCIVEDRGVCIWPAASADDKPHQQQSRSHGGEPGLVGRDGKPVPDHECSACHEEPDLLPQGHLPTAGMSVEGCRICHGTDQAASLDDRLFQSHTHFFAGLGCADCHADPEDADEPEMAVCTSCHGTLPEIAAQTADVVPTNPHDSPHGEPYAQCGLCHYQHEPPDNFCATCHDFDFTMP</sequence>
<evidence type="ECO:0000313" key="12">
    <source>
        <dbReference type="Proteomes" id="UP001241605"/>
    </source>
</evidence>
<feature type="region of interest" description="Disordered" evidence="8">
    <location>
        <begin position="49"/>
        <end position="83"/>
    </location>
</feature>
<keyword evidence="7" id="KW-0408">Iron</keyword>
<keyword evidence="4" id="KW-0349">Heme</keyword>
<proteinExistence type="predicted"/>
<reference evidence="11 12" key="1">
    <citation type="submission" date="2023-05" db="EMBL/GenBank/DDBJ databases">
        <title>YMD87, complete Genome.</title>
        <authorList>
            <person name="Zhang J."/>
            <person name="Xu X."/>
        </authorList>
    </citation>
    <scope>NUCLEOTIDE SEQUENCE [LARGE SCALE GENOMIC DNA]</scope>
    <source>
        <strain evidence="11 12">YMD87</strain>
        <plasmid evidence="11 12">unnamed1</plasmid>
    </source>
</reference>
<comment type="cofactor">
    <cofactor evidence="1">
        <name>heme c</name>
        <dbReference type="ChEBI" id="CHEBI:61717"/>
    </cofactor>
</comment>
<dbReference type="Proteomes" id="UP001241605">
    <property type="component" value="Plasmid unnamed1"/>
</dbReference>
<evidence type="ECO:0000256" key="9">
    <source>
        <dbReference type="SAM" id="SignalP"/>
    </source>
</evidence>
<comment type="subcellular location">
    <subcellularLocation>
        <location evidence="2">Cell envelope</location>
    </subcellularLocation>
</comment>
<feature type="chain" id="PRO_5046055382" evidence="9">
    <location>
        <begin position="29"/>
        <end position="211"/>
    </location>
</feature>
<feature type="signal peptide" evidence="9">
    <location>
        <begin position="1"/>
        <end position="28"/>
    </location>
</feature>
<evidence type="ECO:0000256" key="8">
    <source>
        <dbReference type="SAM" id="MobiDB-lite"/>
    </source>
</evidence>
<keyword evidence="11" id="KW-0614">Plasmid</keyword>
<organism evidence="11 12">
    <name type="scientific">Tropicibacter oceani</name>
    <dbReference type="NCBI Taxonomy" id="3058420"/>
    <lineage>
        <taxon>Bacteria</taxon>
        <taxon>Pseudomonadati</taxon>
        <taxon>Pseudomonadota</taxon>
        <taxon>Alphaproteobacteria</taxon>
        <taxon>Rhodobacterales</taxon>
        <taxon>Roseobacteraceae</taxon>
        <taxon>Tropicibacter</taxon>
    </lineage>
</organism>
<gene>
    <name evidence="11" type="ORF">QF118_19150</name>
</gene>
<keyword evidence="12" id="KW-1185">Reference proteome</keyword>
<dbReference type="RefSeq" id="WP_282302611.1">
    <property type="nucleotide sequence ID" value="NZ_CP124617.1"/>
</dbReference>
<keyword evidence="6" id="KW-0249">Electron transport</keyword>
<dbReference type="InterPro" id="IPR012286">
    <property type="entry name" value="Tetrahaem_cytochrome"/>
</dbReference>
<evidence type="ECO:0000259" key="10">
    <source>
        <dbReference type="Pfam" id="PF14537"/>
    </source>
</evidence>
<evidence type="ECO:0000256" key="2">
    <source>
        <dbReference type="ARBA" id="ARBA00004196"/>
    </source>
</evidence>
<evidence type="ECO:0000256" key="6">
    <source>
        <dbReference type="ARBA" id="ARBA00022982"/>
    </source>
</evidence>
<keyword evidence="3" id="KW-0813">Transport</keyword>
<dbReference type="SUPFAM" id="SSF48695">
    <property type="entry name" value="Multiheme cytochromes"/>
    <property type="match status" value="1"/>
</dbReference>
<evidence type="ECO:0000256" key="1">
    <source>
        <dbReference type="ARBA" id="ARBA00001926"/>
    </source>
</evidence>
<evidence type="ECO:0000256" key="5">
    <source>
        <dbReference type="ARBA" id="ARBA00022723"/>
    </source>
</evidence>
<evidence type="ECO:0000256" key="7">
    <source>
        <dbReference type="ARBA" id="ARBA00023004"/>
    </source>
</evidence>
<name>A0ABY8QPY4_9RHOB</name>
<geneLocation type="plasmid" evidence="11 12">
    <name>unnamed1</name>
</geneLocation>
<keyword evidence="9" id="KW-0732">Signal</keyword>
<dbReference type="Pfam" id="PF14537">
    <property type="entry name" value="Cytochrom_c3_2"/>
    <property type="match status" value="1"/>
</dbReference>
<protein>
    <submittedName>
        <fullName evidence="11">Cytochrome c3 family protein</fullName>
    </submittedName>
</protein>
<keyword evidence="5" id="KW-0479">Metal-binding</keyword>